<feature type="transmembrane region" description="Helical" evidence="4">
    <location>
        <begin position="15"/>
        <end position="33"/>
    </location>
</feature>
<feature type="domain" description="Sulfotransferase" evidence="5">
    <location>
        <begin position="26"/>
        <end position="147"/>
    </location>
</feature>
<keyword evidence="4" id="KW-1133">Transmembrane helix</keyword>
<evidence type="ECO:0000313" key="6">
    <source>
        <dbReference type="Ensembl" id="ENSEEEP00000044518.2"/>
    </source>
</evidence>
<reference evidence="7" key="2">
    <citation type="journal article" date="2017" name="Sci. Adv.">
        <title>A tail of two voltages: Proteomic comparison of the three electric organs of the electric eel.</title>
        <authorList>
            <person name="Traeger L.L."/>
            <person name="Sabat G."/>
            <person name="Barrett-Wilt G.A."/>
            <person name="Wells G.B."/>
            <person name="Sussman M.R."/>
        </authorList>
    </citation>
    <scope>NUCLEOTIDE SEQUENCE [LARGE SCALE GENOMIC DNA]</scope>
</reference>
<dbReference type="GO" id="GO:0008146">
    <property type="term" value="F:sulfotransferase activity"/>
    <property type="evidence" value="ECO:0007669"/>
    <property type="project" value="InterPro"/>
</dbReference>
<dbReference type="GeneTree" id="ENSGT00940000156772"/>
<dbReference type="PANTHER" id="PTHR11783">
    <property type="entry name" value="SULFOTRANSFERASE SULT"/>
    <property type="match status" value="1"/>
</dbReference>
<reference evidence="6" key="5">
    <citation type="submission" date="2025-09" db="UniProtKB">
        <authorList>
            <consortium name="Ensembl"/>
        </authorList>
    </citation>
    <scope>IDENTIFICATION</scope>
</reference>
<keyword evidence="4" id="KW-0472">Membrane</keyword>
<dbReference type="Pfam" id="PF00685">
    <property type="entry name" value="Sulfotransfer_1"/>
    <property type="match status" value="1"/>
</dbReference>
<reference evidence="7" key="1">
    <citation type="journal article" date="2014" name="Science">
        <title>Nonhuman genetics. Genomic basis for the convergent evolution of electric organs.</title>
        <authorList>
            <person name="Gallant J.R."/>
            <person name="Traeger L.L."/>
            <person name="Volkening J.D."/>
            <person name="Moffett H."/>
            <person name="Chen P.H."/>
            <person name="Novina C.D."/>
            <person name="Phillips G.N.Jr."/>
            <person name="Anand R."/>
            <person name="Wells G.B."/>
            <person name="Pinch M."/>
            <person name="Guth R."/>
            <person name="Unguez G.A."/>
            <person name="Albert J.S."/>
            <person name="Zakon H.H."/>
            <person name="Samanta M.P."/>
            <person name="Sussman M.R."/>
        </authorList>
    </citation>
    <scope>NUCLEOTIDE SEQUENCE [LARGE SCALE GENOMIC DNA]</scope>
</reference>
<keyword evidence="2 3" id="KW-0808">Transferase</keyword>
<protein>
    <recommendedName>
        <fullName evidence="3">Sulfotransferase</fullName>
        <ecNumber evidence="3">2.8.2.-</ecNumber>
    </recommendedName>
</protein>
<evidence type="ECO:0000256" key="3">
    <source>
        <dbReference type="RuleBase" id="RU361155"/>
    </source>
</evidence>
<dbReference type="SUPFAM" id="SSF52540">
    <property type="entry name" value="P-loop containing nucleoside triphosphate hydrolases"/>
    <property type="match status" value="1"/>
</dbReference>
<gene>
    <name evidence="6" type="primary">LOC113589669</name>
</gene>
<dbReference type="Ensembl" id="ENSEEET00000045022.2">
    <property type="protein sequence ID" value="ENSEEEP00000044518.2"/>
    <property type="gene ID" value="ENSEEEG00000021019.2"/>
</dbReference>
<dbReference type="EC" id="2.8.2.-" evidence="3"/>
<dbReference type="AlphaFoldDB" id="A0A4W4H7E5"/>
<organism evidence="6 7">
    <name type="scientific">Electrophorus electricus</name>
    <name type="common">Electric eel</name>
    <name type="synonym">Gymnotus electricus</name>
    <dbReference type="NCBI Taxonomy" id="8005"/>
    <lineage>
        <taxon>Eukaryota</taxon>
        <taxon>Metazoa</taxon>
        <taxon>Chordata</taxon>
        <taxon>Craniata</taxon>
        <taxon>Vertebrata</taxon>
        <taxon>Euteleostomi</taxon>
        <taxon>Actinopterygii</taxon>
        <taxon>Neopterygii</taxon>
        <taxon>Teleostei</taxon>
        <taxon>Ostariophysi</taxon>
        <taxon>Gymnotiformes</taxon>
        <taxon>Gymnotoidei</taxon>
        <taxon>Gymnotidae</taxon>
        <taxon>Electrophorus</taxon>
    </lineage>
</organism>
<keyword evidence="4" id="KW-0812">Transmembrane</keyword>
<dbReference type="InterPro" id="IPR000863">
    <property type="entry name" value="Sulfotransferase_dom"/>
</dbReference>
<evidence type="ECO:0000259" key="5">
    <source>
        <dbReference type="Pfam" id="PF00685"/>
    </source>
</evidence>
<proteinExistence type="inferred from homology"/>
<comment type="similarity">
    <text evidence="1 3">Belongs to the sulfotransferase 1 family.</text>
</comment>
<dbReference type="Proteomes" id="UP000314983">
    <property type="component" value="Chromosome 21"/>
</dbReference>
<evidence type="ECO:0000256" key="1">
    <source>
        <dbReference type="ARBA" id="ARBA00005771"/>
    </source>
</evidence>
<reference evidence="6" key="3">
    <citation type="submission" date="2020-05" db="EMBL/GenBank/DDBJ databases">
        <title>Electrophorus electricus (electric eel) genome, fEleEle1, primary haplotype.</title>
        <authorList>
            <person name="Myers G."/>
            <person name="Meyer A."/>
            <person name="Fedrigo O."/>
            <person name="Formenti G."/>
            <person name="Rhie A."/>
            <person name="Tracey A."/>
            <person name="Sims Y."/>
            <person name="Jarvis E.D."/>
        </authorList>
    </citation>
    <scope>NUCLEOTIDE SEQUENCE [LARGE SCALE GENOMIC DNA]</scope>
</reference>
<dbReference type="InterPro" id="IPR027417">
    <property type="entry name" value="P-loop_NTPase"/>
</dbReference>
<reference evidence="6" key="4">
    <citation type="submission" date="2025-08" db="UniProtKB">
        <authorList>
            <consortium name="Ensembl"/>
        </authorList>
    </citation>
    <scope>IDENTIFICATION</scope>
</reference>
<name>A0A4W4H7E5_ELEEL</name>
<dbReference type="Gene3D" id="3.40.50.300">
    <property type="entry name" value="P-loop containing nucleotide triphosphate hydrolases"/>
    <property type="match status" value="1"/>
</dbReference>
<keyword evidence="7" id="KW-1185">Reference proteome</keyword>
<evidence type="ECO:0000256" key="2">
    <source>
        <dbReference type="ARBA" id="ARBA00022679"/>
    </source>
</evidence>
<evidence type="ECO:0000256" key="4">
    <source>
        <dbReference type="SAM" id="Phobius"/>
    </source>
</evidence>
<accession>A0A4W4H7E5</accession>
<evidence type="ECO:0000313" key="7">
    <source>
        <dbReference type="Proteomes" id="UP000314983"/>
    </source>
</evidence>
<sequence>PYPLFRFLFLKFKLVVYQHSLCVFCVVVGGCWFDHIRGWYTNKDKYNILFLSYEEMIKDLRAAVVRICNFVGKNLSDAAIDSVVGKASFNYMKKDPVANYEFLPEDIKAPGKGNFLRKGTVGDWKNYLTVAQNERFTRVFQEKMKDLPLDFVWDITELHG</sequence>